<evidence type="ECO:0000313" key="1">
    <source>
        <dbReference type="EMBL" id="ASJ80555.1"/>
    </source>
</evidence>
<dbReference type="EMBL" id="KY683736">
    <property type="protein sequence ID" value="ASJ80555.1"/>
    <property type="molecule type" value="Genomic_DNA"/>
</dbReference>
<reference evidence="1 2" key="1">
    <citation type="journal article" date="2015" name="Bacteriophage">
        <title>A small-scale experiment of using phage-based probiotic dietary supplement for prevention of E. coli traveler's diarrhea.</title>
        <authorList>
            <person name="Aleshkin A.V."/>
            <person name="Rubalskii E.O."/>
            <person name="Volozhantsev N.V."/>
            <person name="Verevkin V.V."/>
            <person name="Svetoch E.A."/>
            <person name="Kiseleva I.A."/>
            <person name="Bochkareva S.S."/>
            <person name="Borisova O.Y."/>
            <person name="Popova A.V."/>
            <person name="Bogun A.G."/>
            <person name="Afanas'ev S.S."/>
        </authorList>
    </citation>
    <scope>NUCLEOTIDE SEQUENCE [LARGE SCALE GENOMIC DNA]</scope>
</reference>
<organism evidence="1 2">
    <name type="scientific">Escherichia phage V18</name>
    <dbReference type="NCBI Taxonomy" id="1981500"/>
    <lineage>
        <taxon>Viruses</taxon>
        <taxon>Duplodnaviria</taxon>
        <taxon>Heunggongvirae</taxon>
        <taxon>Uroviricota</taxon>
        <taxon>Caudoviricetes</taxon>
        <taxon>Vequintavirinae</taxon>
        <taxon>Vequintavirus</taxon>
        <taxon>Vequintavirus V18</taxon>
    </lineage>
</organism>
<name>A0A220NUE7_9CAUD</name>
<protein>
    <submittedName>
        <fullName evidence="1">Uncharacterized protein</fullName>
    </submittedName>
</protein>
<keyword evidence="2" id="KW-1185">Reference proteome</keyword>
<accession>A0A220NUE7</accession>
<sequence>MKRDYRDEKEVETVETVLENTKIVPVPQQNIGLMAAQYFGVRSALSQEDGVTVTATYFPYYDRYGNLSGFKKRDWSKPKEQKGHWSVVA</sequence>
<dbReference type="OrthoDB" id="615at10239"/>
<dbReference type="Proteomes" id="UP000221612">
    <property type="component" value="Segment"/>
</dbReference>
<evidence type="ECO:0000313" key="2">
    <source>
        <dbReference type="Proteomes" id="UP000221612"/>
    </source>
</evidence>
<proteinExistence type="predicted"/>
<gene>
    <name evidence="1" type="ORF">V18_00205</name>
</gene>